<accession>A0A699ICU1</accession>
<dbReference type="InterPro" id="IPR000477">
    <property type="entry name" value="RT_dom"/>
</dbReference>
<dbReference type="PANTHER" id="PTHR37984">
    <property type="entry name" value="PROTEIN CBG26694"/>
    <property type="match status" value="1"/>
</dbReference>
<comment type="caution">
    <text evidence="5">The sequence shown here is derived from an EMBL/GenBank/DDBJ whole genome shotgun (WGS) entry which is preliminary data.</text>
</comment>
<dbReference type="EMBL" id="BKCJ010283401">
    <property type="protein sequence ID" value="GEZ47536.1"/>
    <property type="molecule type" value="Genomic_DNA"/>
</dbReference>
<dbReference type="PANTHER" id="PTHR37984:SF5">
    <property type="entry name" value="PROTEIN NYNRIN-LIKE"/>
    <property type="match status" value="1"/>
</dbReference>
<evidence type="ECO:0000259" key="4">
    <source>
        <dbReference type="Pfam" id="PF17921"/>
    </source>
</evidence>
<protein>
    <recommendedName>
        <fullName evidence="6">Reverse transcriptase domain-containing protein</fullName>
    </recommendedName>
</protein>
<evidence type="ECO:0008006" key="6">
    <source>
        <dbReference type="Google" id="ProtNLM"/>
    </source>
</evidence>
<dbReference type="InterPro" id="IPR043128">
    <property type="entry name" value="Rev_trsase/Diguanyl_cyclase"/>
</dbReference>
<dbReference type="Pfam" id="PF17921">
    <property type="entry name" value="Integrase_H2C2"/>
    <property type="match status" value="1"/>
</dbReference>
<organism evidence="5">
    <name type="scientific">Tanacetum cinerariifolium</name>
    <name type="common">Dalmatian daisy</name>
    <name type="synonym">Chrysanthemum cinerariifolium</name>
    <dbReference type="NCBI Taxonomy" id="118510"/>
    <lineage>
        <taxon>Eukaryota</taxon>
        <taxon>Viridiplantae</taxon>
        <taxon>Streptophyta</taxon>
        <taxon>Embryophyta</taxon>
        <taxon>Tracheophyta</taxon>
        <taxon>Spermatophyta</taxon>
        <taxon>Magnoliopsida</taxon>
        <taxon>eudicotyledons</taxon>
        <taxon>Gunneridae</taxon>
        <taxon>Pentapetalae</taxon>
        <taxon>asterids</taxon>
        <taxon>campanulids</taxon>
        <taxon>Asterales</taxon>
        <taxon>Asteraceae</taxon>
        <taxon>Asteroideae</taxon>
        <taxon>Anthemideae</taxon>
        <taxon>Anthemidinae</taxon>
        <taxon>Tanacetum</taxon>
    </lineage>
</organism>
<evidence type="ECO:0000259" key="3">
    <source>
        <dbReference type="Pfam" id="PF17919"/>
    </source>
</evidence>
<evidence type="ECO:0000313" key="5">
    <source>
        <dbReference type="EMBL" id="GEZ47536.1"/>
    </source>
</evidence>
<evidence type="ECO:0000259" key="2">
    <source>
        <dbReference type="Pfam" id="PF00078"/>
    </source>
</evidence>
<dbReference type="GO" id="GO:0003824">
    <property type="term" value="F:catalytic activity"/>
    <property type="evidence" value="ECO:0007669"/>
    <property type="project" value="UniProtKB-KW"/>
</dbReference>
<dbReference type="InterPro" id="IPR041577">
    <property type="entry name" value="RT_RNaseH_2"/>
</dbReference>
<keyword evidence="1" id="KW-0511">Multifunctional enzyme</keyword>
<dbReference type="InterPro" id="IPR041588">
    <property type="entry name" value="Integrase_H2C2"/>
</dbReference>
<feature type="domain" description="Reverse transcriptase/retrotransposon-derived protein RNase H-like" evidence="3">
    <location>
        <begin position="401"/>
        <end position="476"/>
    </location>
</feature>
<name>A0A699ICU1_TANCI</name>
<evidence type="ECO:0000256" key="1">
    <source>
        <dbReference type="ARBA" id="ARBA00023268"/>
    </source>
</evidence>
<proteinExistence type="predicted"/>
<dbReference type="SUPFAM" id="SSF56672">
    <property type="entry name" value="DNA/RNA polymerases"/>
    <property type="match status" value="1"/>
</dbReference>
<feature type="domain" description="Reverse transcriptase" evidence="2">
    <location>
        <begin position="185"/>
        <end position="358"/>
    </location>
</feature>
<reference evidence="5" key="1">
    <citation type="journal article" date="2019" name="Sci. Rep.">
        <title>Draft genome of Tanacetum cinerariifolium, the natural source of mosquito coil.</title>
        <authorList>
            <person name="Yamashiro T."/>
            <person name="Shiraishi A."/>
            <person name="Satake H."/>
            <person name="Nakayama K."/>
        </authorList>
    </citation>
    <scope>NUCLEOTIDE SEQUENCE</scope>
</reference>
<dbReference type="Gene3D" id="1.10.340.70">
    <property type="match status" value="1"/>
</dbReference>
<feature type="domain" description="Integrase zinc-binding" evidence="4">
    <location>
        <begin position="579"/>
        <end position="633"/>
    </location>
</feature>
<sequence>MFPEESDEVEKYVSGLIDMIQGSVMASRAKTMQDAIKFATKLMDQKICNFADRQAVNKKKLDDTSRNNQNQQQLFKRHNVAMAYTAGTRETKVYGGSKPLCPKCNYHHYRQCIPKYTNCKRTGHLAWDCRSQPTAANKQRALGANQRVLTFFEDKPKLQCRYGYVPPKQPLCFNFLFDTRPIGVSVFPEDLSGIPPTRQVEFQIDLVAGAAPVALAPYRLAPSEMIKLSDQLQELSDKGSSVYLNIDLKSGYDQLRVREEDIPETAFKTRYSHYEFQVMPFGLTNAPAVFMDLMNRVCNPYLDKFVIVFIDDILIYSKRKQEHGEHLKLILELLKKEELYAKFSMCEFWIPKVQFLDYVIDSKGIHMDLAKIKSIKDLASHKTAMEIHQFLGLVGYYRRFIEEKLCSAPILALPKGAENFIVYCDASHKGLGVVLMQNEKVIACASRQLKIHEKNYTTHDLELGAVVFALKIWSEYDYEICYHPRKANVVADALSRKERIKPLRVRAFVMTIGLDLPKQILEAQIEARKSKNLKAKDVGGMLVDTSRESENPRKEKLELRADGTLCLNNRSWFPCYGDIRTLIMHESHKSKYFVHPGSDKMYQDMKKLYWWPNIKADITTYVRKCLTCLKVKAEHQKPSGLFVQLEIPQWKWNNNNIDFITKLPKNIKWL</sequence>
<gene>
    <name evidence="5" type="ORF">Tci_519509</name>
</gene>
<dbReference type="Gene3D" id="3.10.10.10">
    <property type="entry name" value="HIV Type 1 Reverse Transcriptase, subunit A, domain 1"/>
    <property type="match status" value="1"/>
</dbReference>
<dbReference type="InterPro" id="IPR050951">
    <property type="entry name" value="Retrovirus_Pol_polyprotein"/>
</dbReference>
<dbReference type="AlphaFoldDB" id="A0A699ICU1"/>
<dbReference type="InterPro" id="IPR043502">
    <property type="entry name" value="DNA/RNA_pol_sf"/>
</dbReference>
<dbReference type="Gene3D" id="3.30.70.270">
    <property type="match status" value="2"/>
</dbReference>
<dbReference type="Pfam" id="PF17919">
    <property type="entry name" value="RT_RNaseH_2"/>
    <property type="match status" value="1"/>
</dbReference>
<dbReference type="CDD" id="cd01647">
    <property type="entry name" value="RT_LTR"/>
    <property type="match status" value="1"/>
</dbReference>
<dbReference type="Pfam" id="PF00078">
    <property type="entry name" value="RVT_1"/>
    <property type="match status" value="1"/>
</dbReference>